<evidence type="ECO:0000313" key="1">
    <source>
        <dbReference type="EMBL" id="KAK1854319.1"/>
    </source>
</evidence>
<comment type="caution">
    <text evidence="1">The sequence shown here is derived from an EMBL/GenBank/DDBJ whole genome shotgun (WGS) entry which is preliminary data.</text>
</comment>
<proteinExistence type="predicted"/>
<name>A0AAD9AVU1_9PEZI</name>
<dbReference type="EMBL" id="JAQOWY010000039">
    <property type="protein sequence ID" value="KAK1854319.1"/>
    <property type="molecule type" value="Genomic_DNA"/>
</dbReference>
<accession>A0AAD9AVU1</accession>
<gene>
    <name evidence="1" type="ORF">CCHR01_03049</name>
</gene>
<dbReference type="Proteomes" id="UP001243330">
    <property type="component" value="Unassembled WGS sequence"/>
</dbReference>
<organism evidence="1 2">
    <name type="scientific">Colletotrichum chrysophilum</name>
    <dbReference type="NCBI Taxonomy" id="1836956"/>
    <lineage>
        <taxon>Eukaryota</taxon>
        <taxon>Fungi</taxon>
        <taxon>Dikarya</taxon>
        <taxon>Ascomycota</taxon>
        <taxon>Pezizomycotina</taxon>
        <taxon>Sordariomycetes</taxon>
        <taxon>Hypocreomycetidae</taxon>
        <taxon>Glomerellales</taxon>
        <taxon>Glomerellaceae</taxon>
        <taxon>Colletotrichum</taxon>
        <taxon>Colletotrichum gloeosporioides species complex</taxon>
    </lineage>
</organism>
<sequence length="112" mass="12685">MLIIDVTWLISHITRVRLRARCWPECNRTVSQGKLRADKQNSCTLGALQQRSLRSPSLNSSTRCLSLTFFSLLCQYRCRPAVMQSCATTMVSVSCSFCTSWTTGIRKDSATW</sequence>
<evidence type="ECO:0000313" key="2">
    <source>
        <dbReference type="Proteomes" id="UP001243330"/>
    </source>
</evidence>
<protein>
    <submittedName>
        <fullName evidence="1">Uncharacterized protein</fullName>
    </submittedName>
</protein>
<keyword evidence="2" id="KW-1185">Reference proteome</keyword>
<reference evidence="1" key="1">
    <citation type="submission" date="2023-01" db="EMBL/GenBank/DDBJ databases">
        <title>Colletotrichum chrysophilum M932 genome sequence.</title>
        <authorList>
            <person name="Baroncelli R."/>
        </authorList>
    </citation>
    <scope>NUCLEOTIDE SEQUENCE</scope>
    <source>
        <strain evidence="1">M932</strain>
    </source>
</reference>
<dbReference type="AlphaFoldDB" id="A0AAD9AVU1"/>